<dbReference type="PANTHER" id="PTHR42743:SF11">
    <property type="entry name" value="AMINODEOXYCHORISMATE LYASE"/>
    <property type="match status" value="1"/>
</dbReference>
<dbReference type="GO" id="GO:0008652">
    <property type="term" value="P:amino acid biosynthetic process"/>
    <property type="evidence" value="ECO:0007669"/>
    <property type="project" value="UniProtKB-ARBA"/>
</dbReference>
<dbReference type="InterPro" id="IPR043132">
    <property type="entry name" value="BCAT-like_C"/>
</dbReference>
<dbReference type="RefSeq" id="WP_111293721.1">
    <property type="nucleotide sequence ID" value="NZ_QKZV01000002.1"/>
</dbReference>
<dbReference type="InterPro" id="IPR043131">
    <property type="entry name" value="BCAT-like_N"/>
</dbReference>
<evidence type="ECO:0000313" key="12">
    <source>
        <dbReference type="Proteomes" id="UP000249720"/>
    </source>
</evidence>
<evidence type="ECO:0000256" key="6">
    <source>
        <dbReference type="ARBA" id="ARBA00013053"/>
    </source>
</evidence>
<comment type="similarity">
    <text evidence="5">Belongs to the class-IV pyridoxal-phosphate-dependent aminotransferase family.</text>
</comment>
<dbReference type="CDD" id="cd00449">
    <property type="entry name" value="PLPDE_IV"/>
    <property type="match status" value="1"/>
</dbReference>
<dbReference type="InterPro" id="IPR001544">
    <property type="entry name" value="Aminotrans_IV"/>
</dbReference>
<evidence type="ECO:0000256" key="1">
    <source>
        <dbReference type="ARBA" id="ARBA00001933"/>
    </source>
</evidence>
<dbReference type="Gene3D" id="3.20.10.10">
    <property type="entry name" value="D-amino Acid Aminotransferase, subunit A, domain 2"/>
    <property type="match status" value="1"/>
</dbReference>
<keyword evidence="7" id="KW-0663">Pyridoxal phosphate</keyword>
<dbReference type="InterPro" id="IPR036038">
    <property type="entry name" value="Aminotransferase-like"/>
</dbReference>
<organism evidence="11 12">
    <name type="scientific">Hydrotalea sandarakina</name>
    <dbReference type="NCBI Taxonomy" id="1004304"/>
    <lineage>
        <taxon>Bacteria</taxon>
        <taxon>Pseudomonadati</taxon>
        <taxon>Bacteroidota</taxon>
        <taxon>Chitinophagia</taxon>
        <taxon>Chitinophagales</taxon>
        <taxon>Chitinophagaceae</taxon>
        <taxon>Hydrotalea</taxon>
    </lineage>
</organism>
<evidence type="ECO:0000256" key="8">
    <source>
        <dbReference type="ARBA" id="ARBA00048212"/>
    </source>
</evidence>
<keyword evidence="11" id="KW-0032">Aminotransferase</keyword>
<evidence type="ECO:0000256" key="2">
    <source>
        <dbReference type="ARBA" id="ARBA00004824"/>
    </source>
</evidence>
<dbReference type="EMBL" id="QKZV01000002">
    <property type="protein sequence ID" value="PZX64554.1"/>
    <property type="molecule type" value="Genomic_DNA"/>
</dbReference>
<evidence type="ECO:0000256" key="9">
    <source>
        <dbReference type="ARBA" id="ARBA00048798"/>
    </source>
</evidence>
<comment type="catalytic activity">
    <reaction evidence="10">
        <text>L-leucine + 2-oxoglutarate = 4-methyl-2-oxopentanoate + L-glutamate</text>
        <dbReference type="Rhea" id="RHEA:18321"/>
        <dbReference type="ChEBI" id="CHEBI:16810"/>
        <dbReference type="ChEBI" id="CHEBI:17865"/>
        <dbReference type="ChEBI" id="CHEBI:29985"/>
        <dbReference type="ChEBI" id="CHEBI:57427"/>
        <dbReference type="EC" id="2.6.1.42"/>
    </reaction>
</comment>
<evidence type="ECO:0000256" key="7">
    <source>
        <dbReference type="ARBA" id="ARBA00022898"/>
    </source>
</evidence>
<comment type="pathway">
    <text evidence="4">Amino-acid biosynthesis; L-leucine biosynthesis; L-leucine from 3-methyl-2-oxobutanoate: step 4/4.</text>
</comment>
<dbReference type="Gene3D" id="3.30.470.10">
    <property type="match status" value="1"/>
</dbReference>
<dbReference type="Pfam" id="PF01063">
    <property type="entry name" value="Aminotran_4"/>
    <property type="match status" value="1"/>
</dbReference>
<comment type="pathway">
    <text evidence="2">Amino-acid biosynthesis; L-isoleucine biosynthesis; L-isoleucine from 2-oxobutanoate: step 4/4.</text>
</comment>
<keyword evidence="11" id="KW-0808">Transferase</keyword>
<name>A0A2W7RW71_9BACT</name>
<evidence type="ECO:0000256" key="4">
    <source>
        <dbReference type="ARBA" id="ARBA00005072"/>
    </source>
</evidence>
<evidence type="ECO:0000256" key="3">
    <source>
        <dbReference type="ARBA" id="ARBA00004931"/>
    </source>
</evidence>
<gene>
    <name evidence="11" type="ORF">LX80_00750</name>
</gene>
<comment type="pathway">
    <text evidence="3">Amino-acid biosynthesis; L-valine biosynthesis; L-valine from pyruvate: step 4/4.</text>
</comment>
<evidence type="ECO:0000313" key="11">
    <source>
        <dbReference type="EMBL" id="PZX64554.1"/>
    </source>
</evidence>
<evidence type="ECO:0000256" key="5">
    <source>
        <dbReference type="ARBA" id="ARBA00009320"/>
    </source>
</evidence>
<dbReference type="SUPFAM" id="SSF56752">
    <property type="entry name" value="D-aminoacid aminotransferase-like PLP-dependent enzymes"/>
    <property type="match status" value="1"/>
</dbReference>
<comment type="catalytic activity">
    <reaction evidence="8">
        <text>L-valine + 2-oxoglutarate = 3-methyl-2-oxobutanoate + L-glutamate</text>
        <dbReference type="Rhea" id="RHEA:24813"/>
        <dbReference type="ChEBI" id="CHEBI:11851"/>
        <dbReference type="ChEBI" id="CHEBI:16810"/>
        <dbReference type="ChEBI" id="CHEBI:29985"/>
        <dbReference type="ChEBI" id="CHEBI:57762"/>
        <dbReference type="EC" id="2.6.1.42"/>
    </reaction>
</comment>
<dbReference type="AlphaFoldDB" id="A0A2W7RW71"/>
<dbReference type="PANTHER" id="PTHR42743">
    <property type="entry name" value="AMINO-ACID AMINOTRANSFERASE"/>
    <property type="match status" value="1"/>
</dbReference>
<keyword evidence="12" id="KW-1185">Reference proteome</keyword>
<sequence>MQPDGYFNYNGKLYKNEKSVISVSNRSFRYGDGCFETLKMLNGKICLHTMHLERLFVSLQQLHFNRPNYFITDAFQEQVLEVAKKNHHKKAARVRITIARGDGGLYDPENDFPNYVIQTWDLNSANNRLNENGLVVGIHTDARKINDAFSHIKSNNYLCYAMAAYWAKENKLNDALVLNAQGNVADTTIANVFIVQNGVIKTPALTEGCVGGIMRKYLLKCLREENIPVEETTISPDDVLNASEVFFTNTIFGIKWVKEVNDVHYKTQTAPLLYEKFIAPLWNQ</sequence>
<dbReference type="OrthoDB" id="9805628at2"/>
<accession>A0A2W7RW71</accession>
<reference evidence="11 12" key="1">
    <citation type="submission" date="2018-06" db="EMBL/GenBank/DDBJ databases">
        <title>Genomic Encyclopedia of Archaeal and Bacterial Type Strains, Phase II (KMG-II): from individual species to whole genera.</title>
        <authorList>
            <person name="Goeker M."/>
        </authorList>
    </citation>
    <scope>NUCLEOTIDE SEQUENCE [LARGE SCALE GENOMIC DNA]</scope>
    <source>
        <strain evidence="11 12">DSM 23241</strain>
    </source>
</reference>
<dbReference type="FunFam" id="3.20.10.10:FF:000002">
    <property type="entry name" value="D-alanine aminotransferase"/>
    <property type="match status" value="1"/>
</dbReference>
<dbReference type="GO" id="GO:0004084">
    <property type="term" value="F:branched-chain-amino-acid transaminase activity"/>
    <property type="evidence" value="ECO:0007669"/>
    <property type="project" value="UniProtKB-EC"/>
</dbReference>
<evidence type="ECO:0000256" key="10">
    <source>
        <dbReference type="ARBA" id="ARBA00049229"/>
    </source>
</evidence>
<comment type="cofactor">
    <cofactor evidence="1">
        <name>pyridoxal 5'-phosphate</name>
        <dbReference type="ChEBI" id="CHEBI:597326"/>
    </cofactor>
</comment>
<protein>
    <recommendedName>
        <fullName evidence="6">branched-chain-amino-acid transaminase</fullName>
        <ecNumber evidence="6">2.6.1.42</ecNumber>
    </recommendedName>
</protein>
<dbReference type="EC" id="2.6.1.42" evidence="6"/>
<dbReference type="GO" id="GO:0046394">
    <property type="term" value="P:carboxylic acid biosynthetic process"/>
    <property type="evidence" value="ECO:0007669"/>
    <property type="project" value="UniProtKB-ARBA"/>
</dbReference>
<proteinExistence type="inferred from homology"/>
<dbReference type="InterPro" id="IPR050571">
    <property type="entry name" value="Class-IV_PLP-Dep_Aminotrnsfr"/>
</dbReference>
<comment type="caution">
    <text evidence="11">The sequence shown here is derived from an EMBL/GenBank/DDBJ whole genome shotgun (WGS) entry which is preliminary data.</text>
</comment>
<comment type="catalytic activity">
    <reaction evidence="9">
        <text>L-isoleucine + 2-oxoglutarate = (S)-3-methyl-2-oxopentanoate + L-glutamate</text>
        <dbReference type="Rhea" id="RHEA:24801"/>
        <dbReference type="ChEBI" id="CHEBI:16810"/>
        <dbReference type="ChEBI" id="CHEBI:29985"/>
        <dbReference type="ChEBI" id="CHEBI:35146"/>
        <dbReference type="ChEBI" id="CHEBI:58045"/>
        <dbReference type="EC" id="2.6.1.42"/>
    </reaction>
</comment>
<dbReference type="Proteomes" id="UP000249720">
    <property type="component" value="Unassembled WGS sequence"/>
</dbReference>